<sequence>MTAQRIILLLVLFIVLIATGAEIIFEGFSTKPIILLIATVAVIVFLWVRPEK</sequence>
<keyword evidence="1" id="KW-0812">Transmembrane</keyword>
<keyword evidence="1" id="KW-0472">Membrane</keyword>
<feature type="transmembrane region" description="Helical" evidence="1">
    <location>
        <begin position="30"/>
        <end position="48"/>
    </location>
</feature>
<organism evidence="2 3">
    <name type="scientific">Cytobacillus citreus</name>
    <dbReference type="NCBI Taxonomy" id="2833586"/>
    <lineage>
        <taxon>Bacteria</taxon>
        <taxon>Bacillati</taxon>
        <taxon>Bacillota</taxon>
        <taxon>Bacilli</taxon>
        <taxon>Bacillales</taxon>
        <taxon>Bacillaceae</taxon>
        <taxon>Cytobacillus</taxon>
    </lineage>
</organism>
<keyword evidence="3" id="KW-1185">Reference proteome</keyword>
<proteinExistence type="predicted"/>
<gene>
    <name evidence="2" type="ORF">KHA94_14440</name>
</gene>
<name>A0ABS5NU76_9BACI</name>
<evidence type="ECO:0000256" key="1">
    <source>
        <dbReference type="SAM" id="Phobius"/>
    </source>
</evidence>
<accession>A0ABS5NU76</accession>
<reference evidence="2 3" key="1">
    <citation type="submission" date="2021-05" db="EMBL/GenBank/DDBJ databases">
        <title>Novel Bacillus species.</title>
        <authorList>
            <person name="Liu G."/>
        </authorList>
    </citation>
    <scope>NUCLEOTIDE SEQUENCE [LARGE SCALE GENOMIC DNA]</scope>
    <source>
        <strain evidence="2 3">FJAT-49705</strain>
    </source>
</reference>
<dbReference type="EMBL" id="JAGYPM010000003">
    <property type="protein sequence ID" value="MBS4191385.1"/>
    <property type="molecule type" value="Genomic_DNA"/>
</dbReference>
<dbReference type="RefSeq" id="WP_213102827.1">
    <property type="nucleotide sequence ID" value="NZ_JAGYPM010000003.1"/>
</dbReference>
<protein>
    <submittedName>
        <fullName evidence="2">Uncharacterized protein</fullName>
    </submittedName>
</protein>
<keyword evidence="1" id="KW-1133">Transmembrane helix</keyword>
<evidence type="ECO:0000313" key="2">
    <source>
        <dbReference type="EMBL" id="MBS4191385.1"/>
    </source>
</evidence>
<evidence type="ECO:0000313" key="3">
    <source>
        <dbReference type="Proteomes" id="UP000681027"/>
    </source>
</evidence>
<comment type="caution">
    <text evidence="2">The sequence shown here is derived from an EMBL/GenBank/DDBJ whole genome shotgun (WGS) entry which is preliminary data.</text>
</comment>
<dbReference type="Proteomes" id="UP000681027">
    <property type="component" value="Unassembled WGS sequence"/>
</dbReference>